<organism evidence="1 2">
    <name type="scientific">Tichowtungia aerotolerans</name>
    <dbReference type="NCBI Taxonomy" id="2697043"/>
    <lineage>
        <taxon>Bacteria</taxon>
        <taxon>Pseudomonadati</taxon>
        <taxon>Kiritimatiellota</taxon>
        <taxon>Tichowtungiia</taxon>
        <taxon>Tichowtungiales</taxon>
        <taxon>Tichowtungiaceae</taxon>
        <taxon>Tichowtungia</taxon>
    </lineage>
</organism>
<proteinExistence type="predicted"/>
<dbReference type="AlphaFoldDB" id="A0A6P1MAJ5"/>
<sequence length="293" mass="33053">MMLGIDTSNHRVYEARDTYGGELLKPAPHLFNMHLGSTTAEAAKQLIVSKRGDSEFIFREDLFDPVARIRRGRIYFRQGSQNWHVYPANLAERKQLAHIQQLRPNVDCLSEHFMTYGPKYMGKDDKQLRFAAIGSTLDFSVWRIVSIDALTLGQQLITLQPVLFMGILPDVDASLIPAEIRSSLLDALESVANDMKRAMPSSVIDRCRGAAALALRSLDKSHGKDLAKLSEMAEKSTPPRLMAANCAKIINLLHTRAKENTRHDHQYREPTERDAELAVHCLACILTEFKWAK</sequence>
<evidence type="ECO:0000313" key="1">
    <source>
        <dbReference type="EMBL" id="QHI68586.1"/>
    </source>
</evidence>
<protein>
    <submittedName>
        <fullName evidence="1">Uncharacterized protein</fullName>
    </submittedName>
</protein>
<accession>A0A6P1MAJ5</accession>
<keyword evidence="2" id="KW-1185">Reference proteome</keyword>
<dbReference type="KEGG" id="taer:GT409_03685"/>
<dbReference type="Proteomes" id="UP000464954">
    <property type="component" value="Chromosome"/>
</dbReference>
<dbReference type="EMBL" id="CP047593">
    <property type="protein sequence ID" value="QHI68586.1"/>
    <property type="molecule type" value="Genomic_DNA"/>
</dbReference>
<dbReference type="RefSeq" id="WP_160627049.1">
    <property type="nucleotide sequence ID" value="NZ_CP047593.1"/>
</dbReference>
<gene>
    <name evidence="1" type="ORF">GT409_03685</name>
</gene>
<reference evidence="1 2" key="1">
    <citation type="submission" date="2020-01" db="EMBL/GenBank/DDBJ databases">
        <title>Ponticoccus aerotolerans gen. nov., sp. nov., an anaerobic bacterium and proposal of Ponticoccusceae fam. nov., Ponticoccusles ord. nov. and Ponticoccuse classis nov. in the phylum Kiritimatiellaeota.</title>
        <authorList>
            <person name="Zhou L.Y."/>
            <person name="Du Z.J."/>
        </authorList>
    </citation>
    <scope>NUCLEOTIDE SEQUENCE [LARGE SCALE GENOMIC DNA]</scope>
    <source>
        <strain evidence="1 2">S-5007</strain>
    </source>
</reference>
<evidence type="ECO:0000313" key="2">
    <source>
        <dbReference type="Proteomes" id="UP000464954"/>
    </source>
</evidence>
<name>A0A6P1MAJ5_9BACT</name>